<evidence type="ECO:0000313" key="3">
    <source>
        <dbReference type="Proteomes" id="UP001499882"/>
    </source>
</evidence>
<dbReference type="EMBL" id="BAABKN010000023">
    <property type="protein sequence ID" value="GAA4749116.1"/>
    <property type="molecule type" value="Genomic_DNA"/>
</dbReference>
<proteinExistence type="predicted"/>
<sequence>MARHRPDVESAVDELGDQPAPDKPSCAGDEDDGLLWGGGHNYRVPMADDVDVELTQDECWELLRTHELGRLAFTVLDEQHLTPVNYAVDGRTLLFRTAPGSKLLAVALGAQVAFEIDELDDDSAVSVVVRGRARHLPEDEAHRAENVPLRPWVGPDKYDVVEIAPEVVAGRRFQLSRPWLHLRPDSTP</sequence>
<name>A0ABP8Z8W2_9ACTN</name>
<comment type="caution">
    <text evidence="2">The sequence shown here is derived from an EMBL/GenBank/DDBJ whole genome shotgun (WGS) entry which is preliminary data.</text>
</comment>
<gene>
    <name evidence="2" type="ORF">GCM10023350_37730</name>
</gene>
<dbReference type="Gene3D" id="2.30.110.10">
    <property type="entry name" value="Electron Transport, Fmn-binding Protein, Chain A"/>
    <property type="match status" value="1"/>
</dbReference>
<dbReference type="Proteomes" id="UP001499882">
    <property type="component" value="Unassembled WGS sequence"/>
</dbReference>
<keyword evidence="3" id="KW-1185">Reference proteome</keyword>
<dbReference type="Pfam" id="PF12900">
    <property type="entry name" value="Pyridox_ox_2"/>
    <property type="match status" value="1"/>
</dbReference>
<dbReference type="InterPro" id="IPR012349">
    <property type="entry name" value="Split_barrel_FMN-bd"/>
</dbReference>
<accession>A0ABP8Z8W2</accession>
<evidence type="ECO:0000256" key="1">
    <source>
        <dbReference type="SAM" id="MobiDB-lite"/>
    </source>
</evidence>
<reference evidence="3" key="1">
    <citation type="journal article" date="2019" name="Int. J. Syst. Evol. Microbiol.">
        <title>The Global Catalogue of Microorganisms (GCM) 10K type strain sequencing project: providing services to taxonomists for standard genome sequencing and annotation.</title>
        <authorList>
            <consortium name="The Broad Institute Genomics Platform"/>
            <consortium name="The Broad Institute Genome Sequencing Center for Infectious Disease"/>
            <person name="Wu L."/>
            <person name="Ma J."/>
        </authorList>
    </citation>
    <scope>NUCLEOTIDE SEQUENCE [LARGE SCALE GENOMIC DNA]</scope>
    <source>
        <strain evidence="3">JCM 18532</strain>
    </source>
</reference>
<evidence type="ECO:0000313" key="2">
    <source>
        <dbReference type="EMBL" id="GAA4749116.1"/>
    </source>
</evidence>
<evidence type="ECO:0008006" key="4">
    <source>
        <dbReference type="Google" id="ProtNLM"/>
    </source>
</evidence>
<protein>
    <recommendedName>
        <fullName evidence="4">Pyridoxamine 5'-phosphate oxidase family protein</fullName>
    </recommendedName>
</protein>
<feature type="region of interest" description="Disordered" evidence="1">
    <location>
        <begin position="1"/>
        <end position="32"/>
    </location>
</feature>
<dbReference type="InterPro" id="IPR024747">
    <property type="entry name" value="Pyridox_Oxase-rel"/>
</dbReference>
<organism evidence="2 3">
    <name type="scientific">Nocardioides endophyticus</name>
    <dbReference type="NCBI Taxonomy" id="1353775"/>
    <lineage>
        <taxon>Bacteria</taxon>
        <taxon>Bacillati</taxon>
        <taxon>Actinomycetota</taxon>
        <taxon>Actinomycetes</taxon>
        <taxon>Propionibacteriales</taxon>
        <taxon>Nocardioidaceae</taxon>
        <taxon>Nocardioides</taxon>
    </lineage>
</organism>
<dbReference type="SUPFAM" id="SSF50475">
    <property type="entry name" value="FMN-binding split barrel"/>
    <property type="match status" value="1"/>
</dbReference>